<dbReference type="RefSeq" id="WP_281462658.1">
    <property type="nucleotide sequence ID" value="NZ_JASBAN010000001.1"/>
</dbReference>
<gene>
    <name evidence="1" type="ORF">QJV33_07055</name>
</gene>
<protein>
    <submittedName>
        <fullName evidence="1">Uncharacterized protein</fullName>
    </submittedName>
</protein>
<keyword evidence="2" id="KW-1185">Reference proteome</keyword>
<proteinExistence type="predicted"/>
<reference evidence="1" key="1">
    <citation type="submission" date="2023-05" db="EMBL/GenBank/DDBJ databases">
        <title>Whole genome sequence of Commensalibacter sp.</title>
        <authorList>
            <person name="Charoenyingcharoen P."/>
            <person name="Yukphan P."/>
        </authorList>
    </citation>
    <scope>NUCLEOTIDE SEQUENCE</scope>
    <source>
        <strain evidence="1">TBRC 10068</strain>
    </source>
</reference>
<dbReference type="EMBL" id="JASBAN010000001">
    <property type="protein sequence ID" value="MDI2113038.1"/>
    <property type="molecule type" value="Genomic_DNA"/>
</dbReference>
<evidence type="ECO:0000313" key="2">
    <source>
        <dbReference type="Proteomes" id="UP001431775"/>
    </source>
</evidence>
<accession>A0ABT6Q807</accession>
<organism evidence="1 2">
    <name type="scientific">Commensalibacter nepenthis</name>
    <dbReference type="NCBI Taxonomy" id="3043872"/>
    <lineage>
        <taxon>Bacteria</taxon>
        <taxon>Pseudomonadati</taxon>
        <taxon>Pseudomonadota</taxon>
        <taxon>Alphaproteobacteria</taxon>
        <taxon>Acetobacterales</taxon>
        <taxon>Acetobacteraceae</taxon>
    </lineage>
</organism>
<name>A0ABT6Q807_9PROT</name>
<sequence length="106" mass="12438">MCNLKENTLYRYDCNVEKEVRGKNLRHDQIVNIYGTTSIYDEDRHGWQEQPEMWLFNASLNKSYAWCGYNADGEISYILPQDAERLMIVSDKNTNNIEVFNSCSSQ</sequence>
<dbReference type="Proteomes" id="UP001431775">
    <property type="component" value="Unassembled WGS sequence"/>
</dbReference>
<evidence type="ECO:0000313" key="1">
    <source>
        <dbReference type="EMBL" id="MDI2113038.1"/>
    </source>
</evidence>
<comment type="caution">
    <text evidence="1">The sequence shown here is derived from an EMBL/GenBank/DDBJ whole genome shotgun (WGS) entry which is preliminary data.</text>
</comment>